<organism evidence="1">
    <name type="scientific">Oppiella nova</name>
    <dbReference type="NCBI Taxonomy" id="334625"/>
    <lineage>
        <taxon>Eukaryota</taxon>
        <taxon>Metazoa</taxon>
        <taxon>Ecdysozoa</taxon>
        <taxon>Arthropoda</taxon>
        <taxon>Chelicerata</taxon>
        <taxon>Arachnida</taxon>
        <taxon>Acari</taxon>
        <taxon>Acariformes</taxon>
        <taxon>Sarcoptiformes</taxon>
        <taxon>Oribatida</taxon>
        <taxon>Brachypylina</taxon>
        <taxon>Oppioidea</taxon>
        <taxon>Oppiidae</taxon>
        <taxon>Oppiella</taxon>
    </lineage>
</organism>
<dbReference type="EMBL" id="OC963607">
    <property type="protein sequence ID" value="CAD7665728.1"/>
    <property type="molecule type" value="Genomic_DNA"/>
</dbReference>
<feature type="non-terminal residue" evidence="1">
    <location>
        <position position="1"/>
    </location>
</feature>
<dbReference type="EMBL" id="CAJPVJ010048782">
    <property type="protein sequence ID" value="CAG2182864.1"/>
    <property type="molecule type" value="Genomic_DNA"/>
</dbReference>
<dbReference type="GO" id="GO:0032367">
    <property type="term" value="P:intracellular cholesterol transport"/>
    <property type="evidence" value="ECO:0007669"/>
    <property type="project" value="InterPro"/>
</dbReference>
<dbReference type="PANTHER" id="PTHR32059:SF0">
    <property type="entry name" value="RAB11-BINDING PROTEIN RELCH"/>
    <property type="match status" value="1"/>
</dbReference>
<protein>
    <recommendedName>
        <fullName evidence="3">LisH domain-containing protein</fullName>
    </recommendedName>
</protein>
<dbReference type="InterPro" id="IPR040362">
    <property type="entry name" value="RELCH"/>
</dbReference>
<reference evidence="1" key="1">
    <citation type="submission" date="2020-11" db="EMBL/GenBank/DDBJ databases">
        <authorList>
            <person name="Tran Van P."/>
        </authorList>
    </citation>
    <scope>NUCLEOTIDE SEQUENCE</scope>
</reference>
<dbReference type="OrthoDB" id="1695393at2759"/>
<keyword evidence="2" id="KW-1185">Reference proteome</keyword>
<proteinExistence type="predicted"/>
<name>A0A7R9R1W1_9ACAR</name>
<dbReference type="GO" id="GO:0055037">
    <property type="term" value="C:recycling endosome"/>
    <property type="evidence" value="ECO:0007669"/>
    <property type="project" value="TreeGrafter"/>
</dbReference>
<accession>A0A7R9R1W1</accession>
<evidence type="ECO:0008006" key="3">
    <source>
        <dbReference type="Google" id="ProtNLM"/>
    </source>
</evidence>
<dbReference type="SMART" id="SM00667">
    <property type="entry name" value="LisH"/>
    <property type="match status" value="1"/>
</dbReference>
<dbReference type="GO" id="GO:0005802">
    <property type="term" value="C:trans-Golgi network"/>
    <property type="evidence" value="ECO:0007669"/>
    <property type="project" value="InterPro"/>
</dbReference>
<dbReference type="Proteomes" id="UP000728032">
    <property type="component" value="Unassembled WGS sequence"/>
</dbReference>
<gene>
    <name evidence="1" type="ORF">ONB1V03_LOCUS22285</name>
</gene>
<sequence length="186" mass="21168">NFEKQAEEESTPTLATFDVSSYCLPRTSSEQTFDSLDFTHDGERQIDERIAVLEFELRKARETIKSLRASLTVSSAQPQSESAQSESALPSARCVVTPVSNPYSQTDSSDDLTTGKSYEIRALNYLVNEYLMKYNYKLTSITFCDENEEQDFESWDDVGLNVPKPSDLLTLFRNYWSNSSRNSSEF</sequence>
<evidence type="ECO:0000313" key="2">
    <source>
        <dbReference type="Proteomes" id="UP000728032"/>
    </source>
</evidence>
<dbReference type="InterPro" id="IPR006594">
    <property type="entry name" value="LisH"/>
</dbReference>
<dbReference type="PROSITE" id="PS50896">
    <property type="entry name" value="LISH"/>
    <property type="match status" value="1"/>
</dbReference>
<evidence type="ECO:0000313" key="1">
    <source>
        <dbReference type="EMBL" id="CAD7665728.1"/>
    </source>
</evidence>
<dbReference type="PANTHER" id="PTHR32059">
    <property type="entry name" value="RAB11-BINDING PROTEIN RELCH"/>
    <property type="match status" value="1"/>
</dbReference>
<feature type="non-terminal residue" evidence="1">
    <location>
        <position position="186"/>
    </location>
</feature>
<dbReference type="AlphaFoldDB" id="A0A7R9R1W1"/>